<feature type="active site" description="Nucleophile" evidence="9">
    <location>
        <position position="110"/>
    </location>
</feature>
<evidence type="ECO:0000256" key="2">
    <source>
        <dbReference type="ARBA" id="ARBA00007793"/>
    </source>
</evidence>
<dbReference type="EC" id="3.2.1.4" evidence="3 9"/>
<evidence type="ECO:0000313" key="12">
    <source>
        <dbReference type="EMBL" id="CAD8306670.1"/>
    </source>
</evidence>
<dbReference type="GO" id="GO:0008810">
    <property type="term" value="F:cellulase activity"/>
    <property type="evidence" value="ECO:0007669"/>
    <property type="project" value="UniProtKB-EC"/>
</dbReference>
<comment type="similarity">
    <text evidence="2">Belongs to the glycosyl hydrolase 45 (cellulase K) family.</text>
</comment>
<evidence type="ECO:0000256" key="10">
    <source>
        <dbReference type="SAM" id="SignalP"/>
    </source>
</evidence>
<feature type="signal peptide" evidence="10">
    <location>
        <begin position="1"/>
        <end position="23"/>
    </location>
</feature>
<dbReference type="AlphaFoldDB" id="A0A7R9Z4S6"/>
<dbReference type="Gene3D" id="2.40.40.10">
    <property type="entry name" value="RlpA-like domain"/>
    <property type="match status" value="1"/>
</dbReference>
<keyword evidence="8" id="KW-0624">Polysaccharide degradation</keyword>
<dbReference type="InterPro" id="IPR000334">
    <property type="entry name" value="Glyco_hydro_45"/>
</dbReference>
<dbReference type="EMBL" id="HBED01016105">
    <property type="protein sequence ID" value="CAD8306670.1"/>
    <property type="molecule type" value="Transcribed_RNA"/>
</dbReference>
<evidence type="ECO:0000256" key="6">
    <source>
        <dbReference type="ARBA" id="ARBA00023277"/>
    </source>
</evidence>
<sequence>MNGPRSSSVALIIFLLQLCTSHGESGYCTWSRFRGSTFPSCTGKRQGGYCDENSQQCEKDCQGMWCEYKPSGSVISVQFSQATSNQPLPSIPFQGRKSPPKRATTTRYWDCTGGACGCAYLPFGDDDLPAHCHSNAMFAAPEENAYGAKFYGTAAISEALGGGNWLAEGCGKCWKVTGTSPITSETTTLVLKGTNFCPPSNAPCSGGKAHFDIAAPGFDVPQYSLSNTCDIVEVSELKGMQACSNWMMGNKDPSINCDCSLFNDPVLRTGCENFLSLKWDNPEVEYEEVNCPRELGQLPCWNENGGRYPEGVPSRCSDPLGV</sequence>
<evidence type="ECO:0000256" key="3">
    <source>
        <dbReference type="ARBA" id="ARBA00012601"/>
    </source>
</evidence>
<dbReference type="SUPFAM" id="SSF50685">
    <property type="entry name" value="Barwin-like endoglucanases"/>
    <property type="match status" value="1"/>
</dbReference>
<evidence type="ECO:0000256" key="7">
    <source>
        <dbReference type="ARBA" id="ARBA00023295"/>
    </source>
</evidence>
<evidence type="ECO:0000256" key="4">
    <source>
        <dbReference type="ARBA" id="ARBA00022801"/>
    </source>
</evidence>
<keyword evidence="5" id="KW-0136">Cellulose degradation</keyword>
<comment type="catalytic activity">
    <reaction evidence="1 9">
        <text>Endohydrolysis of (1-&gt;4)-beta-D-glucosidic linkages in cellulose, lichenin and cereal beta-D-glucans.</text>
        <dbReference type="EC" id="3.2.1.4"/>
    </reaction>
</comment>
<keyword evidence="7" id="KW-0326">Glycosidase</keyword>
<keyword evidence="4" id="KW-0378">Hydrolase</keyword>
<feature type="domain" description="Expansin-like EG45" evidence="11">
    <location>
        <begin position="113"/>
        <end position="296"/>
    </location>
</feature>
<evidence type="ECO:0000256" key="8">
    <source>
        <dbReference type="ARBA" id="ARBA00023326"/>
    </source>
</evidence>
<name>A0A7R9Z4S6_9STRA</name>
<dbReference type="InterPro" id="IPR036908">
    <property type="entry name" value="RlpA-like_sf"/>
</dbReference>
<evidence type="ECO:0000256" key="5">
    <source>
        <dbReference type="ARBA" id="ARBA00023001"/>
    </source>
</evidence>
<evidence type="ECO:0000256" key="1">
    <source>
        <dbReference type="ARBA" id="ARBA00000966"/>
    </source>
</evidence>
<keyword evidence="6" id="KW-0119">Carbohydrate metabolism</keyword>
<dbReference type="GO" id="GO:0030245">
    <property type="term" value="P:cellulose catabolic process"/>
    <property type="evidence" value="ECO:0007669"/>
    <property type="project" value="UniProtKB-KW"/>
</dbReference>
<evidence type="ECO:0000256" key="9">
    <source>
        <dbReference type="PROSITE-ProRule" id="PRU10069"/>
    </source>
</evidence>
<proteinExistence type="inferred from homology"/>
<evidence type="ECO:0000259" key="11">
    <source>
        <dbReference type="PROSITE" id="PS50842"/>
    </source>
</evidence>
<dbReference type="PROSITE" id="PS01140">
    <property type="entry name" value="GLYCOSYL_HYDROL_F45"/>
    <property type="match status" value="1"/>
</dbReference>
<dbReference type="PROSITE" id="PS50842">
    <property type="entry name" value="EXPANSIN_EG45"/>
    <property type="match status" value="1"/>
</dbReference>
<accession>A0A7R9Z4S6</accession>
<organism evidence="12">
    <name type="scientific">Pseudictyota dubia</name>
    <dbReference type="NCBI Taxonomy" id="2749911"/>
    <lineage>
        <taxon>Eukaryota</taxon>
        <taxon>Sar</taxon>
        <taxon>Stramenopiles</taxon>
        <taxon>Ochrophyta</taxon>
        <taxon>Bacillariophyta</taxon>
        <taxon>Mediophyceae</taxon>
        <taxon>Biddulphiophycidae</taxon>
        <taxon>Eupodiscales</taxon>
        <taxon>Odontellaceae</taxon>
        <taxon>Pseudictyota</taxon>
    </lineage>
</organism>
<gene>
    <name evidence="12" type="ORF">TDUB1175_LOCUS8001</name>
</gene>
<feature type="chain" id="PRO_5031436488" description="Cellulase" evidence="10">
    <location>
        <begin position="24"/>
        <end position="322"/>
    </location>
</feature>
<keyword evidence="10" id="KW-0732">Signal</keyword>
<protein>
    <recommendedName>
        <fullName evidence="3 9">Cellulase</fullName>
        <ecNumber evidence="3 9">3.2.1.4</ecNumber>
    </recommendedName>
</protein>
<dbReference type="InterPro" id="IPR007112">
    <property type="entry name" value="Expansin/allergen_DPBB_dom"/>
</dbReference>
<reference evidence="12" key="1">
    <citation type="submission" date="2021-01" db="EMBL/GenBank/DDBJ databases">
        <authorList>
            <person name="Corre E."/>
            <person name="Pelletier E."/>
            <person name="Niang G."/>
            <person name="Scheremetjew M."/>
            <person name="Finn R."/>
            <person name="Kale V."/>
            <person name="Holt S."/>
            <person name="Cochrane G."/>
            <person name="Meng A."/>
            <person name="Brown T."/>
            <person name="Cohen L."/>
        </authorList>
    </citation>
    <scope>NUCLEOTIDE SEQUENCE</scope>
    <source>
        <strain evidence="12">CCMP147</strain>
    </source>
</reference>